<reference evidence="1 2" key="1">
    <citation type="journal article" date="2015" name="Nature">
        <title>rRNA introns, odd ribosomes, and small enigmatic genomes across a large radiation of phyla.</title>
        <authorList>
            <person name="Brown C.T."/>
            <person name="Hug L.A."/>
            <person name="Thomas B.C."/>
            <person name="Sharon I."/>
            <person name="Castelle C.J."/>
            <person name="Singh A."/>
            <person name="Wilkins M.J."/>
            <person name="Williams K.H."/>
            <person name="Banfield J.F."/>
        </authorList>
    </citation>
    <scope>NUCLEOTIDE SEQUENCE [LARGE SCALE GENOMIC DNA]</scope>
</reference>
<sequence>MSVTLEKATKYMSSKRMFDKAIMETDNFLNISLSAKAIYFLLGMEADDEGFVSPTRILRLYGGEKGDLKNLIDTGLIIPFKSGVVVITDWHQNNWLDIRRIKPTQHQKEKKLLTLNDCRKYVLSQCLADAKPEESRVEESRVEQIAETAEWDFLKELEKLKNDKRKDLRLIAFYWKTKDWKFENKKQFNSALKRELRPAKDLVGYTGQQVAKAMKHCEQNYKEWSLETVHKRINDIIKKQ</sequence>
<dbReference type="Proteomes" id="UP000033996">
    <property type="component" value="Unassembled WGS sequence"/>
</dbReference>
<dbReference type="AlphaFoldDB" id="A0A837HQ22"/>
<dbReference type="EMBL" id="LBWL01000002">
    <property type="protein sequence ID" value="KKR09566.1"/>
    <property type="molecule type" value="Genomic_DNA"/>
</dbReference>
<gene>
    <name evidence="1" type="ORF">UT35_C0002G0016</name>
</gene>
<evidence type="ECO:0000313" key="2">
    <source>
        <dbReference type="Proteomes" id="UP000033996"/>
    </source>
</evidence>
<name>A0A837HQ22_9BACT</name>
<protein>
    <submittedName>
        <fullName evidence="1">Uncharacterized protein</fullName>
    </submittedName>
</protein>
<evidence type="ECO:0000313" key="1">
    <source>
        <dbReference type="EMBL" id="KKR09566.1"/>
    </source>
</evidence>
<accession>A0A837HQ22</accession>
<proteinExistence type="predicted"/>
<organism evidence="1 2">
    <name type="scientific">Candidatus Yanofskybacteria bacterium GW2011_GWD1_39_16</name>
    <dbReference type="NCBI Taxonomy" id="1619030"/>
    <lineage>
        <taxon>Bacteria</taxon>
        <taxon>Candidatus Yanofskyibacteriota</taxon>
    </lineage>
</organism>
<comment type="caution">
    <text evidence="1">The sequence shown here is derived from an EMBL/GenBank/DDBJ whole genome shotgun (WGS) entry which is preliminary data.</text>
</comment>